<evidence type="ECO:0000313" key="13">
    <source>
        <dbReference type="EMBL" id="QNL95290.1"/>
    </source>
</evidence>
<comment type="function">
    <text evidence="9">Participates actively in the response to hyperosmotic and heat shock by preventing the aggregation of stress-denatured proteins and by disaggregating proteins, also in an autonomous, DnaK-independent fashion. Unfolded proteins bind initially to DnaJ; upon interaction with the DnaJ-bound protein, DnaK hydrolyzes its bound ATP, resulting in the formation of a stable complex. GrpE releases ADP from DnaK; ATP binding to DnaK triggers the release of the substrate protein, thus completing the reaction cycle. Several rounds of ATP-dependent interactions between DnaJ, DnaK and GrpE are required for fully efficient folding. Also involved, together with DnaK and GrpE, in the DNA replication of plasmids through activation of initiation proteins.</text>
</comment>
<dbReference type="NCBIfam" id="NF008035">
    <property type="entry name" value="PRK10767.1"/>
    <property type="match status" value="1"/>
</dbReference>
<evidence type="ECO:0000256" key="8">
    <source>
        <dbReference type="ARBA" id="ARBA00023186"/>
    </source>
</evidence>
<proteinExistence type="inferred from homology"/>
<dbReference type="SUPFAM" id="SSF46565">
    <property type="entry name" value="Chaperone J-domain"/>
    <property type="match status" value="1"/>
</dbReference>
<evidence type="ECO:0000256" key="6">
    <source>
        <dbReference type="ARBA" id="ARBA00022833"/>
    </source>
</evidence>
<dbReference type="PROSITE" id="PS50076">
    <property type="entry name" value="DNAJ_2"/>
    <property type="match status" value="1"/>
</dbReference>
<dbReference type="Pfam" id="PF00226">
    <property type="entry name" value="DnaJ"/>
    <property type="match status" value="1"/>
</dbReference>
<keyword evidence="2 9" id="KW-0235">DNA replication</keyword>
<dbReference type="InterPro" id="IPR036869">
    <property type="entry name" value="J_dom_sf"/>
</dbReference>
<feature type="zinc finger region" description="CR-type" evidence="10">
    <location>
        <begin position="124"/>
        <end position="206"/>
    </location>
</feature>
<dbReference type="EMBL" id="CP060587">
    <property type="protein sequence ID" value="QNL95290.1"/>
    <property type="molecule type" value="Genomic_DNA"/>
</dbReference>
<comment type="cofactor">
    <cofactor evidence="9">
        <name>Zn(2+)</name>
        <dbReference type="ChEBI" id="CHEBI:29105"/>
    </cofactor>
    <text evidence="9">Binds 2 Zn(2+) ions per monomer.</text>
</comment>
<sequence length="380" mass="40633">MDYYELLGVSREATPEELKKAYRRLARQLHPDVNDAPDASERFKEVTTAYEVLSDPQKRSVYDRGGDPLSGGGMGGGFGQGFSFDDIMDAFFGQTSSRGPRSRVQRGQDALLRLSVSLAEAAFGVTREIKVDTAVTCEVCDGSGANEGSEPVACGTCHGHGSVHHVQRSLLGDIRTSRPCPTCHGYGTVIPDPCRECGGEGRVRSRRSLQVTVPAGVDDGNRIQLAGEGEVGAGGGPAGDLYIEIKVAHHPVFTRQGDALVCQVTVPMTAAALGTRIDLPTLDAEREDLPDLEKSVAIDVPAGTQSGETIVTRGFGVPRLRGSGRGDLTVQVVVETPRDLDAAQRDLLEQLATARQEEHIDPVVSHSSRGVFSRLRDAFK</sequence>
<feature type="repeat" description="CXXCXGXG motif" evidence="9">
    <location>
        <begin position="137"/>
        <end position="144"/>
    </location>
</feature>
<keyword evidence="5 9" id="KW-0863">Zinc-finger</keyword>
<feature type="repeat" description="CXXCXGXG motif" evidence="9">
    <location>
        <begin position="180"/>
        <end position="187"/>
    </location>
</feature>
<dbReference type="InterPro" id="IPR001623">
    <property type="entry name" value="DnaJ_domain"/>
</dbReference>
<dbReference type="CDD" id="cd06257">
    <property type="entry name" value="DnaJ"/>
    <property type="match status" value="1"/>
</dbReference>
<feature type="repeat" description="CXXCXGXG motif" evidence="9">
    <location>
        <begin position="154"/>
        <end position="161"/>
    </location>
</feature>
<evidence type="ECO:0000256" key="4">
    <source>
        <dbReference type="ARBA" id="ARBA00022737"/>
    </source>
</evidence>
<feature type="binding site" evidence="9">
    <location>
        <position position="194"/>
    </location>
    <ligand>
        <name>Zn(2+)</name>
        <dbReference type="ChEBI" id="CHEBI:29105"/>
        <label>1</label>
    </ligand>
</feature>
<keyword evidence="4 9" id="KW-0677">Repeat</keyword>
<organism evidence="13 14">
    <name type="scientific">Aeromicrobium senzhongii</name>
    <dbReference type="NCBI Taxonomy" id="2663859"/>
    <lineage>
        <taxon>Bacteria</taxon>
        <taxon>Bacillati</taxon>
        <taxon>Actinomycetota</taxon>
        <taxon>Actinomycetes</taxon>
        <taxon>Propionibacteriales</taxon>
        <taxon>Nocardioidaceae</taxon>
        <taxon>Aeromicrobium</taxon>
    </lineage>
</organism>
<evidence type="ECO:0000256" key="7">
    <source>
        <dbReference type="ARBA" id="ARBA00023016"/>
    </source>
</evidence>
<evidence type="ECO:0000313" key="14">
    <source>
        <dbReference type="Proteomes" id="UP000515871"/>
    </source>
</evidence>
<feature type="binding site" evidence="9">
    <location>
        <position position="140"/>
    </location>
    <ligand>
        <name>Zn(2+)</name>
        <dbReference type="ChEBI" id="CHEBI:29105"/>
        <label>1</label>
    </ligand>
</feature>
<dbReference type="Pfam" id="PF00684">
    <property type="entry name" value="DnaJ_CXXCXGXG"/>
    <property type="match status" value="1"/>
</dbReference>
<dbReference type="RefSeq" id="WP_154595433.1">
    <property type="nucleotide sequence ID" value="NZ_CP060587.1"/>
</dbReference>
<feature type="repeat" description="CXXCXGXG motif" evidence="9">
    <location>
        <begin position="194"/>
        <end position="201"/>
    </location>
</feature>
<comment type="subunit">
    <text evidence="9">Homodimer.</text>
</comment>
<feature type="binding site" evidence="9">
    <location>
        <position position="180"/>
    </location>
    <ligand>
        <name>Zn(2+)</name>
        <dbReference type="ChEBI" id="CHEBI:29105"/>
        <label>2</label>
    </ligand>
</feature>
<evidence type="ECO:0000256" key="1">
    <source>
        <dbReference type="ARBA" id="ARBA00022490"/>
    </source>
</evidence>
<feature type="domain" description="J" evidence="11">
    <location>
        <begin position="2"/>
        <end position="66"/>
    </location>
</feature>
<dbReference type="Gene3D" id="2.10.230.10">
    <property type="entry name" value="Heat shock protein DnaJ, cysteine-rich domain"/>
    <property type="match status" value="1"/>
</dbReference>
<dbReference type="CDD" id="cd10719">
    <property type="entry name" value="DnaJ_zf"/>
    <property type="match status" value="1"/>
</dbReference>
<accession>A0ABX6SX35</accession>
<dbReference type="InterPro" id="IPR001305">
    <property type="entry name" value="HSP_DnaJ_Cys-rich_dom"/>
</dbReference>
<keyword evidence="3 9" id="KW-0479">Metal-binding</keyword>
<keyword evidence="6 9" id="KW-0862">Zinc</keyword>
<keyword evidence="1 9" id="KW-0963">Cytoplasm</keyword>
<dbReference type="InterPro" id="IPR008971">
    <property type="entry name" value="HSP40/DnaJ_pept-bd"/>
</dbReference>
<dbReference type="PROSITE" id="PS51188">
    <property type="entry name" value="ZF_CR"/>
    <property type="match status" value="1"/>
</dbReference>
<evidence type="ECO:0000256" key="10">
    <source>
        <dbReference type="PROSITE-ProRule" id="PRU00546"/>
    </source>
</evidence>
<dbReference type="InterPro" id="IPR036410">
    <property type="entry name" value="HSP_DnaJ_Cys-rich_dom_sf"/>
</dbReference>
<feature type="binding site" evidence="9">
    <location>
        <position position="157"/>
    </location>
    <ligand>
        <name>Zn(2+)</name>
        <dbReference type="ChEBI" id="CHEBI:29105"/>
        <label>2</label>
    </ligand>
</feature>
<evidence type="ECO:0000256" key="2">
    <source>
        <dbReference type="ARBA" id="ARBA00022705"/>
    </source>
</evidence>
<keyword evidence="14" id="KW-1185">Reference proteome</keyword>
<dbReference type="Gene3D" id="1.10.287.110">
    <property type="entry name" value="DnaJ domain"/>
    <property type="match status" value="1"/>
</dbReference>
<reference evidence="13 14" key="1">
    <citation type="submission" date="2020-08" db="EMBL/GenBank/DDBJ databases">
        <title>Novel species in genus Aeromicrobium.</title>
        <authorList>
            <person name="Zhang G."/>
        </authorList>
    </citation>
    <scope>NUCLEOTIDE SEQUENCE [LARGE SCALE GENOMIC DNA]</scope>
    <source>
        <strain evidence="14">zg-629</strain>
    </source>
</reference>
<comment type="domain">
    <text evidence="9">The J domain is necessary and sufficient to stimulate DnaK ATPase activity. Zinc center 1 plays an important role in the autonomous, DnaK-independent chaperone activity of DnaJ. Zinc center 2 is essential for interaction with DnaK and for DnaJ activity.</text>
</comment>
<comment type="similarity">
    <text evidence="9">Belongs to the DnaJ family.</text>
</comment>
<feature type="binding site" evidence="9">
    <location>
        <position position="154"/>
    </location>
    <ligand>
        <name>Zn(2+)</name>
        <dbReference type="ChEBI" id="CHEBI:29105"/>
        <label>2</label>
    </ligand>
</feature>
<protein>
    <recommendedName>
        <fullName evidence="9">Chaperone protein DnaJ</fullName>
    </recommendedName>
</protein>
<gene>
    <name evidence="9 13" type="primary">dnaJ</name>
    <name evidence="13" type="ORF">H9L21_04975</name>
</gene>
<feature type="domain" description="CR-type" evidence="12">
    <location>
        <begin position="124"/>
        <end position="206"/>
    </location>
</feature>
<keyword evidence="8 9" id="KW-0143">Chaperone</keyword>
<feature type="binding site" evidence="9">
    <location>
        <position position="137"/>
    </location>
    <ligand>
        <name>Zn(2+)</name>
        <dbReference type="ChEBI" id="CHEBI:29105"/>
        <label>1</label>
    </ligand>
</feature>
<feature type="binding site" evidence="9">
    <location>
        <position position="197"/>
    </location>
    <ligand>
        <name>Zn(2+)</name>
        <dbReference type="ChEBI" id="CHEBI:29105"/>
        <label>1</label>
    </ligand>
</feature>
<dbReference type="PROSITE" id="PS00636">
    <property type="entry name" value="DNAJ_1"/>
    <property type="match status" value="1"/>
</dbReference>
<comment type="subcellular location">
    <subcellularLocation>
        <location evidence="9">Cytoplasm</location>
    </subcellularLocation>
</comment>
<dbReference type="NCBIfam" id="NF010871">
    <property type="entry name" value="PRK14278.1"/>
    <property type="match status" value="1"/>
</dbReference>
<feature type="binding site" evidence="9">
    <location>
        <position position="183"/>
    </location>
    <ligand>
        <name>Zn(2+)</name>
        <dbReference type="ChEBI" id="CHEBI:29105"/>
        <label>2</label>
    </ligand>
</feature>
<dbReference type="Proteomes" id="UP000515871">
    <property type="component" value="Chromosome"/>
</dbReference>
<dbReference type="SUPFAM" id="SSF57938">
    <property type="entry name" value="DnaJ/Hsp40 cysteine-rich domain"/>
    <property type="match status" value="1"/>
</dbReference>
<dbReference type="Pfam" id="PF01556">
    <property type="entry name" value="DnaJ_C"/>
    <property type="match status" value="1"/>
</dbReference>
<evidence type="ECO:0000259" key="11">
    <source>
        <dbReference type="PROSITE" id="PS50076"/>
    </source>
</evidence>
<dbReference type="InterPro" id="IPR018253">
    <property type="entry name" value="DnaJ_domain_CS"/>
</dbReference>
<evidence type="ECO:0000256" key="5">
    <source>
        <dbReference type="ARBA" id="ARBA00022771"/>
    </source>
</evidence>
<evidence type="ECO:0000256" key="3">
    <source>
        <dbReference type="ARBA" id="ARBA00022723"/>
    </source>
</evidence>
<dbReference type="Gene3D" id="2.60.260.20">
    <property type="entry name" value="Urease metallochaperone UreE, N-terminal domain"/>
    <property type="match status" value="2"/>
</dbReference>
<dbReference type="PANTHER" id="PTHR43096:SF48">
    <property type="entry name" value="CHAPERONE PROTEIN DNAJ"/>
    <property type="match status" value="1"/>
</dbReference>
<dbReference type="InterPro" id="IPR002939">
    <property type="entry name" value="DnaJ_C"/>
</dbReference>
<evidence type="ECO:0000259" key="12">
    <source>
        <dbReference type="PROSITE" id="PS51188"/>
    </source>
</evidence>
<dbReference type="HAMAP" id="MF_01152">
    <property type="entry name" value="DnaJ"/>
    <property type="match status" value="1"/>
</dbReference>
<evidence type="ECO:0000256" key="9">
    <source>
        <dbReference type="HAMAP-Rule" id="MF_01152"/>
    </source>
</evidence>
<dbReference type="InterPro" id="IPR012724">
    <property type="entry name" value="DnaJ"/>
</dbReference>
<dbReference type="SMART" id="SM00271">
    <property type="entry name" value="DnaJ"/>
    <property type="match status" value="1"/>
</dbReference>
<dbReference type="CDD" id="cd10747">
    <property type="entry name" value="DnaJ_C"/>
    <property type="match status" value="1"/>
</dbReference>
<keyword evidence="7 9" id="KW-0346">Stress response</keyword>
<dbReference type="NCBIfam" id="TIGR02349">
    <property type="entry name" value="DnaJ_bact"/>
    <property type="match status" value="1"/>
</dbReference>
<dbReference type="SUPFAM" id="SSF49493">
    <property type="entry name" value="HSP40/DnaJ peptide-binding domain"/>
    <property type="match status" value="2"/>
</dbReference>
<name>A0ABX6SX35_9ACTN</name>
<dbReference type="PRINTS" id="PR00625">
    <property type="entry name" value="JDOMAIN"/>
</dbReference>
<dbReference type="PANTHER" id="PTHR43096">
    <property type="entry name" value="DNAJ HOMOLOG 1, MITOCHONDRIAL-RELATED"/>
    <property type="match status" value="1"/>
</dbReference>